<feature type="region of interest" description="Disordered" evidence="5">
    <location>
        <begin position="1"/>
        <end position="284"/>
    </location>
</feature>
<dbReference type="SUPFAM" id="SSF57716">
    <property type="entry name" value="Glucocorticoid receptor-like (DNA-binding domain)"/>
    <property type="match status" value="1"/>
</dbReference>
<dbReference type="PROSITE" id="PS00344">
    <property type="entry name" value="GATA_ZN_FINGER_1"/>
    <property type="match status" value="1"/>
</dbReference>
<feature type="compositionally biased region" description="Gly residues" evidence="5">
    <location>
        <begin position="1"/>
        <end position="10"/>
    </location>
</feature>
<reference evidence="7" key="1">
    <citation type="journal article" date="2023" name="Mol. Phylogenet. Evol.">
        <title>Genome-scale phylogeny and comparative genomics of the fungal order Sordariales.</title>
        <authorList>
            <person name="Hensen N."/>
            <person name="Bonometti L."/>
            <person name="Westerberg I."/>
            <person name="Brannstrom I.O."/>
            <person name="Guillou S."/>
            <person name="Cros-Aarteil S."/>
            <person name="Calhoun S."/>
            <person name="Haridas S."/>
            <person name="Kuo A."/>
            <person name="Mondo S."/>
            <person name="Pangilinan J."/>
            <person name="Riley R."/>
            <person name="LaButti K."/>
            <person name="Andreopoulos B."/>
            <person name="Lipzen A."/>
            <person name="Chen C."/>
            <person name="Yan M."/>
            <person name="Daum C."/>
            <person name="Ng V."/>
            <person name="Clum A."/>
            <person name="Steindorff A."/>
            <person name="Ohm R.A."/>
            <person name="Martin F."/>
            <person name="Silar P."/>
            <person name="Natvig D.O."/>
            <person name="Lalanne C."/>
            <person name="Gautier V."/>
            <person name="Ament-Velasquez S.L."/>
            <person name="Kruys A."/>
            <person name="Hutchinson M.I."/>
            <person name="Powell A.J."/>
            <person name="Barry K."/>
            <person name="Miller A.N."/>
            <person name="Grigoriev I.V."/>
            <person name="Debuchy R."/>
            <person name="Gladieux P."/>
            <person name="Hiltunen Thoren M."/>
            <person name="Johannesson H."/>
        </authorList>
    </citation>
    <scope>NUCLEOTIDE SEQUENCE</scope>
    <source>
        <strain evidence="7">CBS 333.67</strain>
    </source>
</reference>
<keyword evidence="3" id="KW-0862">Zinc</keyword>
<dbReference type="GO" id="GO:0043565">
    <property type="term" value="F:sequence-specific DNA binding"/>
    <property type="evidence" value="ECO:0007669"/>
    <property type="project" value="InterPro"/>
</dbReference>
<feature type="domain" description="GATA-type" evidence="6">
    <location>
        <begin position="419"/>
        <end position="471"/>
    </location>
</feature>
<evidence type="ECO:0000313" key="7">
    <source>
        <dbReference type="EMBL" id="KAK3309016.1"/>
    </source>
</evidence>
<dbReference type="SMART" id="SM00401">
    <property type="entry name" value="ZnF_GATA"/>
    <property type="match status" value="1"/>
</dbReference>
<evidence type="ECO:0000256" key="4">
    <source>
        <dbReference type="PROSITE-ProRule" id="PRU00094"/>
    </source>
</evidence>
<evidence type="ECO:0000256" key="2">
    <source>
        <dbReference type="ARBA" id="ARBA00022771"/>
    </source>
</evidence>
<sequence length="472" mass="52020">MEAGEQGGRQSGLPSVNGLEHFDRRPRERVETSYREGPTMSTTLISPAAPYHHQHHNSFSSGYPYSAPATGIPGMISPVEPQRPSDDSDSGHAHRQSLPSLPSISEVFSDRKSLAYGPPPSSAPMPPNQSLPSPFRSSAAPRLFTDIASPDKDTSPRTLIPVSSSFPRTEPLPAFSDPARPTLASRPVPPPLNTYPGPHPSPPVKIEQLEAEQRHAEAQSLSAGPRPQPAQPLPGLYAETGRLPPGQLPLSGYPISPRHSVPALPSPYDSQRPPAYGEEADYSHQRPSEYKADFDKHFQTYGYQDALQVVMSSCRTGYHFAEAYAAAAREQQGSQPIPSRMPTENEVTSLLNNLVLALKKLEEVRDMVQHNRIQTERARDSGNRKPEDEDVSMYGDGIKPAYAMNEVKKRRGRAAPPGRCHSCNRIDTPEWRRGPDGARTLCNACGLHYAKLERKRQLDQRSLRPKPADERK</sequence>
<keyword evidence="1" id="KW-0479">Metal-binding</keyword>
<evidence type="ECO:0000259" key="6">
    <source>
        <dbReference type="PROSITE" id="PS50114"/>
    </source>
</evidence>
<comment type="caution">
    <text evidence="7">The sequence shown here is derived from an EMBL/GenBank/DDBJ whole genome shotgun (WGS) entry which is preliminary data.</text>
</comment>
<dbReference type="InterPro" id="IPR051140">
    <property type="entry name" value="GATA_TF"/>
</dbReference>
<dbReference type="PANTHER" id="PTHR45658">
    <property type="entry name" value="GATA TRANSCRIPTION FACTOR"/>
    <property type="match status" value="1"/>
</dbReference>
<feature type="region of interest" description="Disordered" evidence="5">
    <location>
        <begin position="372"/>
        <end position="395"/>
    </location>
</feature>
<gene>
    <name evidence="7" type="ORF">B0T15DRAFT_126826</name>
</gene>
<feature type="compositionally biased region" description="Pro residues" evidence="5">
    <location>
        <begin position="117"/>
        <end position="129"/>
    </location>
</feature>
<accession>A0AAJ0M4R3</accession>
<name>A0AAJ0M4R3_9PEZI</name>
<dbReference type="Gene3D" id="3.30.50.10">
    <property type="entry name" value="Erythroid Transcription Factor GATA-1, subunit A"/>
    <property type="match status" value="1"/>
</dbReference>
<feature type="compositionally biased region" description="Basic and acidic residues" evidence="5">
    <location>
        <begin position="372"/>
        <end position="387"/>
    </location>
</feature>
<organism evidence="7 8">
    <name type="scientific">Chaetomium strumarium</name>
    <dbReference type="NCBI Taxonomy" id="1170767"/>
    <lineage>
        <taxon>Eukaryota</taxon>
        <taxon>Fungi</taxon>
        <taxon>Dikarya</taxon>
        <taxon>Ascomycota</taxon>
        <taxon>Pezizomycotina</taxon>
        <taxon>Sordariomycetes</taxon>
        <taxon>Sordariomycetidae</taxon>
        <taxon>Sordariales</taxon>
        <taxon>Chaetomiaceae</taxon>
        <taxon>Chaetomium</taxon>
    </lineage>
</organism>
<protein>
    <recommendedName>
        <fullName evidence="6">GATA-type domain-containing protein</fullName>
    </recommendedName>
</protein>
<dbReference type="EMBL" id="JAUDZG010000002">
    <property type="protein sequence ID" value="KAK3309016.1"/>
    <property type="molecule type" value="Genomic_DNA"/>
</dbReference>
<evidence type="ECO:0000256" key="1">
    <source>
        <dbReference type="ARBA" id="ARBA00022723"/>
    </source>
</evidence>
<dbReference type="Proteomes" id="UP001273166">
    <property type="component" value="Unassembled WGS sequence"/>
</dbReference>
<evidence type="ECO:0000256" key="5">
    <source>
        <dbReference type="SAM" id="MobiDB-lite"/>
    </source>
</evidence>
<dbReference type="RefSeq" id="XP_062724796.1">
    <property type="nucleotide sequence ID" value="XM_062861697.1"/>
</dbReference>
<evidence type="ECO:0000313" key="8">
    <source>
        <dbReference type="Proteomes" id="UP001273166"/>
    </source>
</evidence>
<dbReference type="InterPro" id="IPR000679">
    <property type="entry name" value="Znf_GATA"/>
</dbReference>
<dbReference type="GO" id="GO:0006355">
    <property type="term" value="P:regulation of DNA-templated transcription"/>
    <property type="evidence" value="ECO:0007669"/>
    <property type="project" value="InterPro"/>
</dbReference>
<feature type="compositionally biased region" description="Basic and acidic residues" evidence="5">
    <location>
        <begin position="207"/>
        <end position="217"/>
    </location>
</feature>
<dbReference type="GeneID" id="87880526"/>
<evidence type="ECO:0000256" key="3">
    <source>
        <dbReference type="ARBA" id="ARBA00022833"/>
    </source>
</evidence>
<dbReference type="InterPro" id="IPR013088">
    <property type="entry name" value="Znf_NHR/GATA"/>
</dbReference>
<keyword evidence="8" id="KW-1185">Reference proteome</keyword>
<dbReference type="PROSITE" id="PS50114">
    <property type="entry name" value="GATA_ZN_FINGER_2"/>
    <property type="match status" value="1"/>
</dbReference>
<dbReference type="GO" id="GO:0008270">
    <property type="term" value="F:zinc ion binding"/>
    <property type="evidence" value="ECO:0007669"/>
    <property type="project" value="UniProtKB-KW"/>
</dbReference>
<dbReference type="Pfam" id="PF00320">
    <property type="entry name" value="GATA"/>
    <property type="match status" value="1"/>
</dbReference>
<feature type="compositionally biased region" description="Pro residues" evidence="5">
    <location>
        <begin position="187"/>
        <end position="203"/>
    </location>
</feature>
<feature type="compositionally biased region" description="Basic and acidic residues" evidence="5">
    <location>
        <begin position="83"/>
        <end position="92"/>
    </location>
</feature>
<dbReference type="PANTHER" id="PTHR45658:SF123">
    <property type="entry name" value="GATA-TYPE DOMAIN-CONTAINING PROTEIN"/>
    <property type="match status" value="1"/>
</dbReference>
<dbReference type="AlphaFoldDB" id="A0AAJ0M4R3"/>
<feature type="compositionally biased region" description="Basic and acidic residues" evidence="5">
    <location>
        <begin position="20"/>
        <end position="34"/>
    </location>
</feature>
<proteinExistence type="predicted"/>
<reference evidence="7" key="2">
    <citation type="submission" date="2023-06" db="EMBL/GenBank/DDBJ databases">
        <authorList>
            <consortium name="Lawrence Berkeley National Laboratory"/>
            <person name="Mondo S.J."/>
            <person name="Hensen N."/>
            <person name="Bonometti L."/>
            <person name="Westerberg I."/>
            <person name="Brannstrom I.O."/>
            <person name="Guillou S."/>
            <person name="Cros-Aarteil S."/>
            <person name="Calhoun S."/>
            <person name="Haridas S."/>
            <person name="Kuo A."/>
            <person name="Pangilinan J."/>
            <person name="Riley R."/>
            <person name="Labutti K."/>
            <person name="Andreopoulos B."/>
            <person name="Lipzen A."/>
            <person name="Chen C."/>
            <person name="Yanf M."/>
            <person name="Daum C."/>
            <person name="Ng V."/>
            <person name="Clum A."/>
            <person name="Steindorff A."/>
            <person name="Ohm R."/>
            <person name="Martin F."/>
            <person name="Silar P."/>
            <person name="Natvig D."/>
            <person name="Lalanne C."/>
            <person name="Gautier V."/>
            <person name="Ament-Velasquez S.L."/>
            <person name="Kruys A."/>
            <person name="Hutchinson M.I."/>
            <person name="Powell A.J."/>
            <person name="Barry K."/>
            <person name="Miller A.N."/>
            <person name="Grigoriev I.V."/>
            <person name="Debuchy R."/>
            <person name="Gladieux P."/>
            <person name="Thoren M.H."/>
            <person name="Johannesson H."/>
        </authorList>
    </citation>
    <scope>NUCLEOTIDE SEQUENCE</scope>
    <source>
        <strain evidence="7">CBS 333.67</strain>
    </source>
</reference>
<dbReference type="CDD" id="cd00202">
    <property type="entry name" value="ZnF_GATA"/>
    <property type="match status" value="1"/>
</dbReference>
<keyword evidence="2 4" id="KW-0863">Zinc-finger</keyword>